<dbReference type="AlphaFoldDB" id="D0MZF9"/>
<dbReference type="HOGENOM" id="CLU_3072833_0_0_1"/>
<proteinExistence type="predicted"/>
<name>D0MZF9_PHYIT</name>
<keyword evidence="2" id="KW-1185">Reference proteome</keyword>
<dbReference type="GeneID" id="9464465"/>
<dbReference type="InParanoid" id="D0MZF9"/>
<organism evidence="1 2">
    <name type="scientific">Phytophthora infestans (strain T30-4)</name>
    <name type="common">Potato late blight agent</name>
    <dbReference type="NCBI Taxonomy" id="403677"/>
    <lineage>
        <taxon>Eukaryota</taxon>
        <taxon>Sar</taxon>
        <taxon>Stramenopiles</taxon>
        <taxon>Oomycota</taxon>
        <taxon>Peronosporomycetes</taxon>
        <taxon>Peronosporales</taxon>
        <taxon>Peronosporaceae</taxon>
        <taxon>Phytophthora</taxon>
    </lineage>
</organism>
<sequence length="53" mass="5851">MEGSGSSSGIRQLINDVVKRGRTINNPYTIIEDFSKDILAYNSRADGKVKHVV</sequence>
<dbReference type="OrthoDB" id="99321at2759"/>
<evidence type="ECO:0000313" key="1">
    <source>
        <dbReference type="EMBL" id="EEY65622.1"/>
    </source>
</evidence>
<dbReference type="RefSeq" id="XP_002906221.1">
    <property type="nucleotide sequence ID" value="XM_002906175.1"/>
</dbReference>
<dbReference type="EMBL" id="DS028121">
    <property type="protein sequence ID" value="EEY65622.1"/>
    <property type="molecule type" value="Genomic_DNA"/>
</dbReference>
<gene>
    <name evidence="1" type="ORF">PITG_03129</name>
</gene>
<dbReference type="Proteomes" id="UP000006643">
    <property type="component" value="Unassembled WGS sequence"/>
</dbReference>
<evidence type="ECO:0000313" key="2">
    <source>
        <dbReference type="Proteomes" id="UP000006643"/>
    </source>
</evidence>
<protein>
    <submittedName>
        <fullName evidence="1">Uncharacterized protein</fullName>
    </submittedName>
</protein>
<reference evidence="2" key="1">
    <citation type="journal article" date="2009" name="Nature">
        <title>Genome sequence and analysis of the Irish potato famine pathogen Phytophthora infestans.</title>
        <authorList>
            <consortium name="The Broad Institute Genome Sequencing Platform"/>
            <person name="Haas B.J."/>
            <person name="Kamoun S."/>
            <person name="Zody M.C."/>
            <person name="Jiang R.H."/>
            <person name="Handsaker R.E."/>
            <person name="Cano L.M."/>
            <person name="Grabherr M."/>
            <person name="Kodira C.D."/>
            <person name="Raffaele S."/>
            <person name="Torto-Alalibo T."/>
            <person name="Bozkurt T.O."/>
            <person name="Ah-Fong A.M."/>
            <person name="Alvarado L."/>
            <person name="Anderson V.L."/>
            <person name="Armstrong M.R."/>
            <person name="Avrova A."/>
            <person name="Baxter L."/>
            <person name="Beynon J."/>
            <person name="Boevink P.C."/>
            <person name="Bollmann S.R."/>
            <person name="Bos J.I."/>
            <person name="Bulone V."/>
            <person name="Cai G."/>
            <person name="Cakir C."/>
            <person name="Carrington J.C."/>
            <person name="Chawner M."/>
            <person name="Conti L."/>
            <person name="Costanzo S."/>
            <person name="Ewan R."/>
            <person name="Fahlgren N."/>
            <person name="Fischbach M.A."/>
            <person name="Fugelstad J."/>
            <person name="Gilroy E.M."/>
            <person name="Gnerre S."/>
            <person name="Green P.J."/>
            <person name="Grenville-Briggs L.J."/>
            <person name="Griffith J."/>
            <person name="Grunwald N.J."/>
            <person name="Horn K."/>
            <person name="Horner N.R."/>
            <person name="Hu C.H."/>
            <person name="Huitema E."/>
            <person name="Jeong D.H."/>
            <person name="Jones A.M."/>
            <person name="Jones J.D."/>
            <person name="Jones R.W."/>
            <person name="Karlsson E.K."/>
            <person name="Kunjeti S.G."/>
            <person name="Lamour K."/>
            <person name="Liu Z."/>
            <person name="Ma L."/>
            <person name="Maclean D."/>
            <person name="Chibucos M.C."/>
            <person name="McDonald H."/>
            <person name="McWalters J."/>
            <person name="Meijer H.J."/>
            <person name="Morgan W."/>
            <person name="Morris P.F."/>
            <person name="Munro C.A."/>
            <person name="O'Neill K."/>
            <person name="Ospina-Giraldo M."/>
            <person name="Pinzon A."/>
            <person name="Pritchard L."/>
            <person name="Ramsahoye B."/>
            <person name="Ren Q."/>
            <person name="Restrepo S."/>
            <person name="Roy S."/>
            <person name="Sadanandom A."/>
            <person name="Savidor A."/>
            <person name="Schornack S."/>
            <person name="Schwartz D.C."/>
            <person name="Schumann U.D."/>
            <person name="Schwessinger B."/>
            <person name="Seyer L."/>
            <person name="Sharpe T."/>
            <person name="Silvar C."/>
            <person name="Song J."/>
            <person name="Studholme D.J."/>
            <person name="Sykes S."/>
            <person name="Thines M."/>
            <person name="van de Vondervoort P.J."/>
            <person name="Phuntumart V."/>
            <person name="Wawra S."/>
            <person name="Weide R."/>
            <person name="Win J."/>
            <person name="Young C."/>
            <person name="Zhou S."/>
            <person name="Fry W."/>
            <person name="Meyers B.C."/>
            <person name="van West P."/>
            <person name="Ristaino J."/>
            <person name="Govers F."/>
            <person name="Birch P.R."/>
            <person name="Whisson S.C."/>
            <person name="Judelson H.S."/>
            <person name="Nusbaum C."/>
        </authorList>
    </citation>
    <scope>NUCLEOTIDE SEQUENCE [LARGE SCALE GENOMIC DNA]</scope>
    <source>
        <strain evidence="2">T30-4</strain>
    </source>
</reference>
<dbReference type="KEGG" id="pif:PITG_03129"/>
<dbReference type="VEuPathDB" id="FungiDB:PITG_03129"/>
<accession>D0MZF9</accession>